<proteinExistence type="predicted"/>
<dbReference type="PANTHER" id="PTHR36933:SF1">
    <property type="entry name" value="SLL0788 PROTEIN"/>
    <property type="match status" value="1"/>
</dbReference>
<reference evidence="3 4" key="1">
    <citation type="submission" date="2024-09" db="EMBL/GenBank/DDBJ databases">
        <authorList>
            <person name="Sun Q."/>
            <person name="Mori K."/>
        </authorList>
    </citation>
    <scope>NUCLEOTIDE SEQUENCE [LARGE SCALE GENOMIC DNA]</scope>
    <source>
        <strain evidence="3 4">TBRC 7907</strain>
    </source>
</reference>
<dbReference type="InterPro" id="IPR005183">
    <property type="entry name" value="DUF305_CopM-like"/>
</dbReference>
<gene>
    <name evidence="3" type="ORF">ACFFQA_30785</name>
</gene>
<evidence type="ECO:0000313" key="3">
    <source>
        <dbReference type="EMBL" id="MFB9908343.1"/>
    </source>
</evidence>
<dbReference type="Proteomes" id="UP001589693">
    <property type="component" value="Unassembled WGS sequence"/>
</dbReference>
<keyword evidence="4" id="KW-1185">Reference proteome</keyword>
<dbReference type="EMBL" id="JBHLZU010000027">
    <property type="protein sequence ID" value="MFB9908343.1"/>
    <property type="molecule type" value="Genomic_DNA"/>
</dbReference>
<evidence type="ECO:0000313" key="4">
    <source>
        <dbReference type="Proteomes" id="UP001589693"/>
    </source>
</evidence>
<feature type="region of interest" description="Disordered" evidence="1">
    <location>
        <begin position="41"/>
        <end position="80"/>
    </location>
</feature>
<feature type="domain" description="DUF305" evidence="2">
    <location>
        <begin position="83"/>
        <end position="235"/>
    </location>
</feature>
<protein>
    <submittedName>
        <fullName evidence="3">DUF305 domain-containing protein</fullName>
    </submittedName>
</protein>
<evidence type="ECO:0000256" key="1">
    <source>
        <dbReference type="SAM" id="MobiDB-lite"/>
    </source>
</evidence>
<dbReference type="RefSeq" id="WP_377859978.1">
    <property type="nucleotide sequence ID" value="NZ_JBHLZU010000027.1"/>
</dbReference>
<sequence>MGSTSVEADDVTDGNRRGRALRAAGLVLAMSVPVMVAAGCGGPGQEEAPPPVILPGGPGQPASTIPAGQAGGAQQRPKPNDADSLYVERMIPHHAQALEMTRLVPSRAVSEPVKAIADRIEKSQAPEIEAMKGWLRNNGKPVPETGAGHGGHGSDTSQHVGMPGMATPQQLQELAALTGPAFERRFVELMIAHHEGALTMAEEVRRSGADVFVGEMADDVVATQSSEITRMRSLLK</sequence>
<accession>A0ABV6A5G4</accession>
<name>A0ABV6A5G4_9PSEU</name>
<dbReference type="Gene3D" id="1.20.1260.10">
    <property type="match status" value="1"/>
</dbReference>
<dbReference type="PANTHER" id="PTHR36933">
    <property type="entry name" value="SLL0788 PROTEIN"/>
    <property type="match status" value="1"/>
</dbReference>
<evidence type="ECO:0000259" key="2">
    <source>
        <dbReference type="Pfam" id="PF03713"/>
    </source>
</evidence>
<dbReference type="InterPro" id="IPR012347">
    <property type="entry name" value="Ferritin-like"/>
</dbReference>
<dbReference type="Pfam" id="PF03713">
    <property type="entry name" value="DUF305"/>
    <property type="match status" value="1"/>
</dbReference>
<organism evidence="3 4">
    <name type="scientific">Allokutzneria oryzae</name>
    <dbReference type="NCBI Taxonomy" id="1378989"/>
    <lineage>
        <taxon>Bacteria</taxon>
        <taxon>Bacillati</taxon>
        <taxon>Actinomycetota</taxon>
        <taxon>Actinomycetes</taxon>
        <taxon>Pseudonocardiales</taxon>
        <taxon>Pseudonocardiaceae</taxon>
        <taxon>Allokutzneria</taxon>
    </lineage>
</organism>
<comment type="caution">
    <text evidence="3">The sequence shown here is derived from an EMBL/GenBank/DDBJ whole genome shotgun (WGS) entry which is preliminary data.</text>
</comment>